<reference evidence="2" key="1">
    <citation type="journal article" date="2020" name="Fungal Divers.">
        <title>Resolving the Mortierellaceae phylogeny through synthesis of multi-gene phylogenetics and phylogenomics.</title>
        <authorList>
            <person name="Vandepol N."/>
            <person name="Liber J."/>
            <person name="Desiro A."/>
            <person name="Na H."/>
            <person name="Kennedy M."/>
            <person name="Barry K."/>
            <person name="Grigoriev I.V."/>
            <person name="Miller A.N."/>
            <person name="O'Donnell K."/>
            <person name="Stajich J.E."/>
            <person name="Bonito G."/>
        </authorList>
    </citation>
    <scope>NUCLEOTIDE SEQUENCE</scope>
    <source>
        <strain evidence="2">NVP60</strain>
    </source>
</reference>
<keyword evidence="1" id="KW-0732">Signal</keyword>
<protein>
    <submittedName>
        <fullName evidence="2">Uncharacterized protein</fullName>
    </submittedName>
</protein>
<dbReference type="Proteomes" id="UP000823405">
    <property type="component" value="Unassembled WGS sequence"/>
</dbReference>
<evidence type="ECO:0000256" key="1">
    <source>
        <dbReference type="SAM" id="SignalP"/>
    </source>
</evidence>
<dbReference type="AlphaFoldDB" id="A0A9P6R4N7"/>
<name>A0A9P6R4N7_9FUNG</name>
<accession>A0A9P6R4N7</accession>
<keyword evidence="3" id="KW-1185">Reference proteome</keyword>
<sequence length="116" mass="13195">MYSNNALVLVFVLILTLVATARAITWDPSFCSWEGTVPLCNSDCPMGNQFRCTTEQRSCFNGHKGLCCQDEKQAECCRVMNGLHPNLHDTLTKINPSYARQFYAECEAMRNNDQRH</sequence>
<feature type="signal peptide" evidence="1">
    <location>
        <begin position="1"/>
        <end position="23"/>
    </location>
</feature>
<proteinExistence type="predicted"/>
<evidence type="ECO:0000313" key="2">
    <source>
        <dbReference type="EMBL" id="KAG0312604.1"/>
    </source>
</evidence>
<feature type="chain" id="PRO_5040464364" evidence="1">
    <location>
        <begin position="24"/>
        <end position="116"/>
    </location>
</feature>
<dbReference type="OrthoDB" id="2399573at2759"/>
<organism evidence="2 3">
    <name type="scientific">Linnemannia gamsii</name>
    <dbReference type="NCBI Taxonomy" id="64522"/>
    <lineage>
        <taxon>Eukaryota</taxon>
        <taxon>Fungi</taxon>
        <taxon>Fungi incertae sedis</taxon>
        <taxon>Mucoromycota</taxon>
        <taxon>Mortierellomycotina</taxon>
        <taxon>Mortierellomycetes</taxon>
        <taxon>Mortierellales</taxon>
        <taxon>Mortierellaceae</taxon>
        <taxon>Linnemannia</taxon>
    </lineage>
</organism>
<comment type="caution">
    <text evidence="2">The sequence shown here is derived from an EMBL/GenBank/DDBJ whole genome shotgun (WGS) entry which is preliminary data.</text>
</comment>
<evidence type="ECO:0000313" key="3">
    <source>
        <dbReference type="Proteomes" id="UP000823405"/>
    </source>
</evidence>
<gene>
    <name evidence="2" type="ORF">BGZ97_011011</name>
</gene>
<dbReference type="EMBL" id="JAAAIN010000599">
    <property type="protein sequence ID" value="KAG0312604.1"/>
    <property type="molecule type" value="Genomic_DNA"/>
</dbReference>